<sequence>MAQNNVVYGNYIAAQGQYLSVTNLWLPLASDFDFKAHLTPPLNIYPNHSVSYTLNKWNVYYHAACSNSLVLGQDVGARLWAFYAYTTNELDNFVESPNICAIMGPLPTYLQVYIKKARVEEAGKRARDLERASKDKEKSLPPLAGCLQRSTAAFSVTTRASQEIPHLFLCSMAKKIPIPLHCFTDKFLKKINGAPRAINTKQVRSICCEGEKVTVVDDKKLEEKEGGDALHERLSLYKWSQAMQNLVKALAFLCSPNSTSLPEQDSTTYATEMAKHLAFIKNLQQFEAGYST</sequence>
<evidence type="ECO:0000313" key="1">
    <source>
        <dbReference type="EMBL" id="CAK5269918.1"/>
    </source>
</evidence>
<comment type="caution">
    <text evidence="1">The sequence shown here is derived from an EMBL/GenBank/DDBJ whole genome shotgun (WGS) entry which is preliminary data.</text>
</comment>
<proteinExistence type="predicted"/>
<dbReference type="EMBL" id="CAVNYO010000157">
    <property type="protein sequence ID" value="CAK5269918.1"/>
    <property type="molecule type" value="Genomic_DNA"/>
</dbReference>
<gene>
    <name evidence="1" type="ORF">MYCIT1_LOCUS14002</name>
</gene>
<organism evidence="1 2">
    <name type="scientific">Mycena citricolor</name>
    <dbReference type="NCBI Taxonomy" id="2018698"/>
    <lineage>
        <taxon>Eukaryota</taxon>
        <taxon>Fungi</taxon>
        <taxon>Dikarya</taxon>
        <taxon>Basidiomycota</taxon>
        <taxon>Agaricomycotina</taxon>
        <taxon>Agaricomycetes</taxon>
        <taxon>Agaricomycetidae</taxon>
        <taxon>Agaricales</taxon>
        <taxon>Marasmiineae</taxon>
        <taxon>Mycenaceae</taxon>
        <taxon>Mycena</taxon>
    </lineage>
</organism>
<keyword evidence="2" id="KW-1185">Reference proteome</keyword>
<evidence type="ECO:0000313" key="2">
    <source>
        <dbReference type="Proteomes" id="UP001295794"/>
    </source>
</evidence>
<accession>A0AAD2JZ59</accession>
<reference evidence="1" key="1">
    <citation type="submission" date="2023-11" db="EMBL/GenBank/DDBJ databases">
        <authorList>
            <person name="De Vega J J."/>
            <person name="De Vega J J."/>
        </authorList>
    </citation>
    <scope>NUCLEOTIDE SEQUENCE</scope>
</reference>
<protein>
    <submittedName>
        <fullName evidence="1">Uncharacterized protein</fullName>
    </submittedName>
</protein>
<dbReference type="Proteomes" id="UP001295794">
    <property type="component" value="Unassembled WGS sequence"/>
</dbReference>
<name>A0AAD2JZ59_9AGAR</name>
<dbReference type="AlphaFoldDB" id="A0AAD2JZ59"/>